<accession>A0ABR1BTC6</accession>
<dbReference type="Proteomes" id="UP001303046">
    <property type="component" value="Unassembled WGS sequence"/>
</dbReference>
<feature type="transmembrane region" description="Helical" evidence="1">
    <location>
        <begin position="12"/>
        <end position="38"/>
    </location>
</feature>
<name>A0ABR1BTC6_NECAM</name>
<keyword evidence="3" id="KW-1185">Reference proteome</keyword>
<proteinExistence type="predicted"/>
<keyword evidence="1" id="KW-0812">Transmembrane</keyword>
<keyword evidence="1" id="KW-0472">Membrane</keyword>
<reference evidence="2 3" key="1">
    <citation type="submission" date="2023-08" db="EMBL/GenBank/DDBJ databases">
        <title>A Necator americanus chromosomal reference genome.</title>
        <authorList>
            <person name="Ilik V."/>
            <person name="Petrzelkova K.J."/>
            <person name="Pardy F."/>
            <person name="Fuh T."/>
            <person name="Niatou-Singa F.S."/>
            <person name="Gouil Q."/>
            <person name="Baker L."/>
            <person name="Ritchie M.E."/>
            <person name="Jex A.R."/>
            <person name="Gazzola D."/>
            <person name="Li H."/>
            <person name="Toshio Fujiwara R."/>
            <person name="Zhan B."/>
            <person name="Aroian R.V."/>
            <person name="Pafco B."/>
            <person name="Schwarz E.M."/>
        </authorList>
    </citation>
    <scope>NUCLEOTIDE SEQUENCE [LARGE SCALE GENOMIC DNA]</scope>
    <source>
        <strain evidence="2 3">Aroian</strain>
        <tissue evidence="2">Whole animal</tissue>
    </source>
</reference>
<comment type="caution">
    <text evidence="2">The sequence shown here is derived from an EMBL/GenBank/DDBJ whole genome shotgun (WGS) entry which is preliminary data.</text>
</comment>
<evidence type="ECO:0000313" key="3">
    <source>
        <dbReference type="Proteomes" id="UP001303046"/>
    </source>
</evidence>
<organism evidence="2 3">
    <name type="scientific">Necator americanus</name>
    <name type="common">Human hookworm</name>
    <dbReference type="NCBI Taxonomy" id="51031"/>
    <lineage>
        <taxon>Eukaryota</taxon>
        <taxon>Metazoa</taxon>
        <taxon>Ecdysozoa</taxon>
        <taxon>Nematoda</taxon>
        <taxon>Chromadorea</taxon>
        <taxon>Rhabditida</taxon>
        <taxon>Rhabditina</taxon>
        <taxon>Rhabditomorpha</taxon>
        <taxon>Strongyloidea</taxon>
        <taxon>Ancylostomatidae</taxon>
        <taxon>Bunostominae</taxon>
        <taxon>Necator</taxon>
    </lineage>
</organism>
<gene>
    <name evidence="2" type="primary">Necator_chrI.g2713</name>
    <name evidence="2" type="ORF">RB195_006585</name>
</gene>
<protein>
    <submittedName>
        <fullName evidence="2">Uncharacterized protein</fullName>
    </submittedName>
</protein>
<evidence type="ECO:0000256" key="1">
    <source>
        <dbReference type="SAM" id="Phobius"/>
    </source>
</evidence>
<keyword evidence="1" id="KW-1133">Transmembrane helix</keyword>
<dbReference type="EMBL" id="JAVFWL010000001">
    <property type="protein sequence ID" value="KAK6729628.1"/>
    <property type="molecule type" value="Genomic_DNA"/>
</dbReference>
<sequence>MAYYQELAWWDVIAAPICFLWFLALCYLFCITIVRHFLIYKGTARTPFLFYGEKEKSKELDLASTITGSTEARK</sequence>
<evidence type="ECO:0000313" key="2">
    <source>
        <dbReference type="EMBL" id="KAK6729628.1"/>
    </source>
</evidence>